<evidence type="ECO:0008006" key="9">
    <source>
        <dbReference type="Google" id="ProtNLM"/>
    </source>
</evidence>
<dbReference type="Pfam" id="PF03159">
    <property type="entry name" value="XRN_N"/>
    <property type="match status" value="1"/>
</dbReference>
<evidence type="ECO:0000259" key="6">
    <source>
        <dbReference type="Pfam" id="PF17846"/>
    </source>
</evidence>
<feature type="domain" description="Xrn1 helical" evidence="6">
    <location>
        <begin position="263"/>
        <end position="363"/>
    </location>
</feature>
<dbReference type="InterPro" id="IPR027073">
    <property type="entry name" value="5_3_exoribonuclease"/>
</dbReference>
<evidence type="ECO:0000313" key="7">
    <source>
        <dbReference type="EMBL" id="QHT78035.1"/>
    </source>
</evidence>
<dbReference type="PANTHER" id="PTHR12341">
    <property type="entry name" value="5'-&gt;3' EXORIBONUCLEASE"/>
    <property type="match status" value="1"/>
</dbReference>
<name>A0A6C0HD13_9ZZZZ</name>
<dbReference type="GO" id="GO:0000956">
    <property type="term" value="P:nuclear-transcribed mRNA catabolic process"/>
    <property type="evidence" value="ECO:0007669"/>
    <property type="project" value="TreeGrafter"/>
</dbReference>
<reference evidence="7" key="1">
    <citation type="journal article" date="2020" name="Nature">
        <title>Giant virus diversity and host interactions through global metagenomics.</title>
        <authorList>
            <person name="Schulz F."/>
            <person name="Roux S."/>
            <person name="Paez-Espino D."/>
            <person name="Jungbluth S."/>
            <person name="Walsh D.A."/>
            <person name="Denef V.J."/>
            <person name="McMahon K.D."/>
            <person name="Konstantinidis K.T."/>
            <person name="Eloe-Fadrosh E.A."/>
            <person name="Kyrpides N.C."/>
            <person name="Woyke T."/>
        </authorList>
    </citation>
    <scope>NUCLEOTIDE SEQUENCE</scope>
    <source>
        <strain evidence="7">GVMAG-M-3300023179-90</strain>
        <strain evidence="8">GVMAG-S-3300012000-53</strain>
    </source>
</reference>
<feature type="domain" description="Xrn1 helical" evidence="6">
    <location>
        <begin position="382"/>
        <end position="520"/>
    </location>
</feature>
<dbReference type="Pfam" id="PF17846">
    <property type="entry name" value="XRN_M"/>
    <property type="match status" value="2"/>
</dbReference>
<dbReference type="GO" id="GO:0004534">
    <property type="term" value="F:5'-3' RNA exonuclease activity"/>
    <property type="evidence" value="ECO:0007669"/>
    <property type="project" value="TreeGrafter"/>
</dbReference>
<protein>
    <recommendedName>
        <fullName evidence="9">Xrn1 N-terminal domain-containing protein</fullName>
    </recommendedName>
</protein>
<dbReference type="EMBL" id="MN740890">
    <property type="protein sequence ID" value="QHU16836.1"/>
    <property type="molecule type" value="Genomic_DNA"/>
</dbReference>
<dbReference type="Gene3D" id="3.40.50.12390">
    <property type="match status" value="1"/>
</dbReference>
<evidence type="ECO:0000313" key="8">
    <source>
        <dbReference type="EMBL" id="QHU16836.1"/>
    </source>
</evidence>
<dbReference type="AlphaFoldDB" id="A0A6C0HD13"/>
<proteinExistence type="inferred from homology"/>
<keyword evidence="1" id="KW-0540">Nuclease</keyword>
<evidence type="ECO:0000256" key="3">
    <source>
        <dbReference type="ARBA" id="ARBA00022839"/>
    </source>
</evidence>
<keyword evidence="3" id="KW-0269">Exonuclease</keyword>
<sequence>MGIPSYFSYIIKNYPNIIRNLQYFKTNEGFEHLFMDCNSIIYDAVNTMNSSDDYRNLPTADFENKLIDSVIQGVEKYILLVQPTKTAFIAFDGVAPFAKMEQQRTRRYKSQYMSKINGDDTNHKWSTSAITPGTAFMNLLSKRIDSAFLYSENKYKVKKMIVSCSIENGEGEHKLMDFLRLGSCANEKVALYGLDADLIMLSIFHLRYCKNIWVFREAPEFIKSSIPVAIQGGIMDLYFLDIDCLANRIVHEMNCVSIDKHRVYDYVFLCFLLGNDFLPHFPAMNIRTHGIQALMDIYRLYIGNHVDRFLISKNYTIQWKYLHTFISYIAKKEHEYLTNEYFVRDKFDKRTWLDTTPEERNEIILNIPVIYRSEEKYICPSEPGWEGRYYKCLFEQEKNTAFIKQLSNNYLEGLEWVFKYYSSGCPNWRWKYNYHYPPLFNDLVHYIPHFETDFIKPNKNAFSSDLQLSYVLPIGQSSLLPKQISEFLKTNYSDYYPEHYEFKWAFCRYFWESHPVLPEIPFELLEQWDIQFQLNRTK</sequence>
<dbReference type="EMBL" id="MN739927">
    <property type="protein sequence ID" value="QHT78035.1"/>
    <property type="molecule type" value="Genomic_DNA"/>
</dbReference>
<keyword evidence="2" id="KW-0378">Hydrolase</keyword>
<comment type="similarity">
    <text evidence="4">Belongs to the 5'-3' exonuclease family.</text>
</comment>
<dbReference type="InterPro" id="IPR004859">
    <property type="entry name" value="Xrn1_N"/>
</dbReference>
<organism evidence="7">
    <name type="scientific">viral metagenome</name>
    <dbReference type="NCBI Taxonomy" id="1070528"/>
    <lineage>
        <taxon>unclassified sequences</taxon>
        <taxon>metagenomes</taxon>
        <taxon>organismal metagenomes</taxon>
    </lineage>
</organism>
<dbReference type="GO" id="GO:0003723">
    <property type="term" value="F:RNA binding"/>
    <property type="evidence" value="ECO:0007669"/>
    <property type="project" value="TreeGrafter"/>
</dbReference>
<dbReference type="InterPro" id="IPR041412">
    <property type="entry name" value="Xrn1_helical"/>
</dbReference>
<dbReference type="PANTHER" id="PTHR12341:SF7">
    <property type="entry name" value="5'-3' EXORIBONUCLEASE 1"/>
    <property type="match status" value="1"/>
</dbReference>
<evidence type="ECO:0000256" key="1">
    <source>
        <dbReference type="ARBA" id="ARBA00022722"/>
    </source>
</evidence>
<accession>A0A6C0HD13</accession>
<evidence type="ECO:0000256" key="2">
    <source>
        <dbReference type="ARBA" id="ARBA00022801"/>
    </source>
</evidence>
<evidence type="ECO:0000256" key="4">
    <source>
        <dbReference type="ARBA" id="ARBA00038299"/>
    </source>
</evidence>
<evidence type="ECO:0000259" key="5">
    <source>
        <dbReference type="Pfam" id="PF03159"/>
    </source>
</evidence>
<dbReference type="GO" id="GO:0005634">
    <property type="term" value="C:nucleus"/>
    <property type="evidence" value="ECO:0007669"/>
    <property type="project" value="TreeGrafter"/>
</dbReference>
<feature type="domain" description="Xrn1 N-terminal" evidence="5">
    <location>
        <begin position="1"/>
        <end position="217"/>
    </location>
</feature>